<keyword evidence="2" id="KW-1185">Reference proteome</keyword>
<dbReference type="HOGENOM" id="CLU_847840_0_0_1"/>
<accession>A0A0B1P886</accession>
<reference evidence="1 2" key="1">
    <citation type="journal article" date="2014" name="BMC Genomics">
        <title>Adaptive genomic structural variation in the grape powdery mildew pathogen, Erysiphe necator.</title>
        <authorList>
            <person name="Jones L."/>
            <person name="Riaz S."/>
            <person name="Morales-Cruz A."/>
            <person name="Amrine K.C."/>
            <person name="McGuire B."/>
            <person name="Gubler W.D."/>
            <person name="Walker M.A."/>
            <person name="Cantu D."/>
        </authorList>
    </citation>
    <scope>NUCLEOTIDE SEQUENCE [LARGE SCALE GENOMIC DNA]</scope>
    <source>
        <strain evidence="2">c</strain>
    </source>
</reference>
<name>A0A0B1P886_UNCNE</name>
<proteinExistence type="predicted"/>
<dbReference type="EMBL" id="JNVN01001782">
    <property type="protein sequence ID" value="KHJ32849.1"/>
    <property type="molecule type" value="Genomic_DNA"/>
</dbReference>
<sequence length="328" mass="36755">MTNLMQKMGIRVAVAHPHDKAESNFGFVIGIEPALLILLPQGLMLNSKNEHYGSDRNHLMVLTTKIENLRLICHNSRVQKYFPSWSIVEVCSAEVGDIFSAQLKNLYQANARLAIAIGDFEDTPIMEIGKLTCFPLPGKCQSPRPTTDELVSILALQNRYSEVATVQTPSDSSEYLGLAKSTNIPSEISDDDNTPHNSLLGPPLYMEDPNRFDRYISKTKEMAVMSTCITSDEYFWKNLQTIPDCLQTSTVGEVGTYAGKVEIFTFTRCRCKRPDTLCMSRIAKKIRSILPFRTPIHPRGSQSSSFLHHPPLSTFYHEAPTIGPRSIE</sequence>
<organism evidence="1 2">
    <name type="scientific">Uncinula necator</name>
    <name type="common">Grape powdery mildew</name>
    <dbReference type="NCBI Taxonomy" id="52586"/>
    <lineage>
        <taxon>Eukaryota</taxon>
        <taxon>Fungi</taxon>
        <taxon>Dikarya</taxon>
        <taxon>Ascomycota</taxon>
        <taxon>Pezizomycotina</taxon>
        <taxon>Leotiomycetes</taxon>
        <taxon>Erysiphales</taxon>
        <taxon>Erysiphaceae</taxon>
        <taxon>Erysiphe</taxon>
    </lineage>
</organism>
<gene>
    <name evidence="1" type="ORF">EV44_g3624</name>
</gene>
<evidence type="ECO:0000313" key="1">
    <source>
        <dbReference type="EMBL" id="KHJ32849.1"/>
    </source>
</evidence>
<dbReference type="Proteomes" id="UP000030854">
    <property type="component" value="Unassembled WGS sequence"/>
</dbReference>
<protein>
    <submittedName>
        <fullName evidence="1">Putative powdery mildew-specific protein</fullName>
    </submittedName>
</protein>
<dbReference type="AlphaFoldDB" id="A0A0B1P886"/>
<comment type="caution">
    <text evidence="1">The sequence shown here is derived from an EMBL/GenBank/DDBJ whole genome shotgun (WGS) entry which is preliminary data.</text>
</comment>
<evidence type="ECO:0000313" key="2">
    <source>
        <dbReference type="Proteomes" id="UP000030854"/>
    </source>
</evidence>